<dbReference type="AlphaFoldDB" id="A0A316YTD9"/>
<dbReference type="GeneID" id="37046784"/>
<feature type="region of interest" description="Disordered" evidence="2">
    <location>
        <begin position="89"/>
        <end position="123"/>
    </location>
</feature>
<reference evidence="3 4" key="1">
    <citation type="journal article" date="2018" name="Mol. Biol. Evol.">
        <title>Broad Genomic Sampling Reveals a Smut Pathogenic Ancestry of the Fungal Clade Ustilaginomycotina.</title>
        <authorList>
            <person name="Kijpornyongpan T."/>
            <person name="Mondo S.J."/>
            <person name="Barry K."/>
            <person name="Sandor L."/>
            <person name="Lee J."/>
            <person name="Lipzen A."/>
            <person name="Pangilinan J."/>
            <person name="LaButti K."/>
            <person name="Hainaut M."/>
            <person name="Henrissat B."/>
            <person name="Grigoriev I.V."/>
            <person name="Spatafora J.W."/>
            <person name="Aime M.C."/>
        </authorList>
    </citation>
    <scope>NUCLEOTIDE SEQUENCE [LARGE SCALE GENOMIC DNA]</scope>
    <source>
        <strain evidence="3 4">MCA 4198</strain>
    </source>
</reference>
<protein>
    <submittedName>
        <fullName evidence="3">Phosphoglycerate mutase-like protein</fullName>
    </submittedName>
</protein>
<proteinExistence type="predicted"/>
<dbReference type="RefSeq" id="XP_025379242.1">
    <property type="nucleotide sequence ID" value="XM_025524868.1"/>
</dbReference>
<organism evidence="3 4">
    <name type="scientific">Acaromyces ingoldii</name>
    <dbReference type="NCBI Taxonomy" id="215250"/>
    <lineage>
        <taxon>Eukaryota</taxon>
        <taxon>Fungi</taxon>
        <taxon>Dikarya</taxon>
        <taxon>Basidiomycota</taxon>
        <taxon>Ustilaginomycotina</taxon>
        <taxon>Exobasidiomycetes</taxon>
        <taxon>Exobasidiales</taxon>
        <taxon>Cryptobasidiaceae</taxon>
        <taxon>Acaromyces</taxon>
    </lineage>
</organism>
<sequence>MAPAVAISSPSSWTPGSTPALDNASIPAFISQNLGQYSPYFPQSQSYDEPPSHCEVIYVHQLERHGSRYPTKSTYRGLEETLRKIAKHLKKTKDDTTGSWERGNEGGDDDDYDEGEGEIERHSRGLDPSLAWLRGWTSKKKREDGGLRNKLGQDELVPYGQWEGYLSGWTFQQRYGHLFEQTEAQVDINRSFERPGVAEWACEALAGYSTLAQHICRWSMDLIAPQESKDDDRRAIHSRPFVRASGAERVVATSRFFLEGFAQRSLDAFRHAQPVSSAWPPSDRADPRVPQGRMNVLKKPKPHRSIPNLPWPDVVIPEARGQHGSNNTLDVYTCKAFEQLYRDNPHSEGAKLERKLQDRQARHTRKELQRRFGTDRRGRRLRLTTEDVMALANVCAFHTVASLDPYVFSSPTSSSDENAPATSPFCSLFEPNDFHNLIEASFDIEKAYGFASANPLRRSLAIGYWREVLARMKGEKPLVIPSPTSINTTLDLDETTFPTSHSGDAGQTQESRAFVDFTHDNQLAPVVASLGLSHFGGSKKSNGWRTSATTPFAGRLTIEELRCSSQEGEDAERKVRIFVNDLLVAPFSQDAFYAGGQGGAVCKDAKLCSFDEFVNTLAAWAEQDDEWEKCYR</sequence>
<dbReference type="Proteomes" id="UP000245768">
    <property type="component" value="Unassembled WGS sequence"/>
</dbReference>
<feature type="region of interest" description="Disordered" evidence="2">
    <location>
        <begin position="348"/>
        <end position="368"/>
    </location>
</feature>
<dbReference type="PANTHER" id="PTHR20963">
    <property type="entry name" value="MULTIPLE INOSITOL POLYPHOSPHATE PHOSPHATASE-RELATED"/>
    <property type="match status" value="1"/>
</dbReference>
<keyword evidence="4" id="KW-1185">Reference proteome</keyword>
<dbReference type="InterPro" id="IPR000560">
    <property type="entry name" value="His_Pase_clade-2"/>
</dbReference>
<dbReference type="InParanoid" id="A0A316YTD9"/>
<gene>
    <name evidence="3" type="ORF">FA10DRAFT_300586</name>
</gene>
<dbReference type="InterPro" id="IPR029033">
    <property type="entry name" value="His_PPase_superfam"/>
</dbReference>
<dbReference type="PANTHER" id="PTHR20963:SF24">
    <property type="entry name" value="3-PHYTASE B"/>
    <property type="match status" value="1"/>
</dbReference>
<dbReference type="InterPro" id="IPR033379">
    <property type="entry name" value="Acid_Pase_AS"/>
</dbReference>
<evidence type="ECO:0000256" key="2">
    <source>
        <dbReference type="SAM" id="MobiDB-lite"/>
    </source>
</evidence>
<feature type="compositionally biased region" description="Acidic residues" evidence="2">
    <location>
        <begin position="106"/>
        <end position="117"/>
    </location>
</feature>
<evidence type="ECO:0000313" key="4">
    <source>
        <dbReference type="Proteomes" id="UP000245768"/>
    </source>
</evidence>
<dbReference type="Gene3D" id="3.40.50.1240">
    <property type="entry name" value="Phosphoglycerate mutase-like"/>
    <property type="match status" value="1"/>
</dbReference>
<keyword evidence="1" id="KW-0378">Hydrolase</keyword>
<dbReference type="OrthoDB" id="6509975at2759"/>
<dbReference type="CDD" id="cd07061">
    <property type="entry name" value="HP_HAP_like"/>
    <property type="match status" value="1"/>
</dbReference>
<dbReference type="SUPFAM" id="SSF53254">
    <property type="entry name" value="Phosphoglycerate mutase-like"/>
    <property type="match status" value="1"/>
</dbReference>
<evidence type="ECO:0000256" key="1">
    <source>
        <dbReference type="ARBA" id="ARBA00022801"/>
    </source>
</evidence>
<dbReference type="GO" id="GO:0003993">
    <property type="term" value="F:acid phosphatase activity"/>
    <property type="evidence" value="ECO:0007669"/>
    <property type="project" value="TreeGrafter"/>
</dbReference>
<dbReference type="EMBL" id="KZ819635">
    <property type="protein sequence ID" value="PWN92044.1"/>
    <property type="molecule type" value="Genomic_DNA"/>
</dbReference>
<name>A0A316YTD9_9BASI</name>
<dbReference type="STRING" id="215250.A0A316YTD9"/>
<accession>A0A316YTD9</accession>
<evidence type="ECO:0000313" key="3">
    <source>
        <dbReference type="EMBL" id="PWN92044.1"/>
    </source>
</evidence>
<feature type="region of interest" description="Disordered" evidence="2">
    <location>
        <begin position="1"/>
        <end position="22"/>
    </location>
</feature>
<dbReference type="Pfam" id="PF00328">
    <property type="entry name" value="His_Phos_2"/>
    <property type="match status" value="2"/>
</dbReference>
<feature type="compositionally biased region" description="Low complexity" evidence="2">
    <location>
        <begin position="8"/>
        <end position="19"/>
    </location>
</feature>
<dbReference type="PROSITE" id="PS00616">
    <property type="entry name" value="HIS_ACID_PHOSPHAT_1"/>
    <property type="match status" value="1"/>
</dbReference>